<sequence>MIRLHEAKMLQTLHQSLTKSIPEAMKVYGSIFHIIRGNPFNQEVLVNSWPDYQTVITWPQKQEMMDDKDYYTDTCHIFSKDFQKLPEILGSDSVINWRQSLTIQGKSLRVKGKWFHLSLTTTR</sequence>
<evidence type="ECO:0000313" key="4">
    <source>
        <dbReference type="RefSeq" id="XP_020831852.1"/>
    </source>
</evidence>
<feature type="domain" description="Glycine N-acyltransferase N-terminal" evidence="2">
    <location>
        <begin position="1"/>
        <end position="107"/>
    </location>
</feature>
<dbReference type="AlphaFoldDB" id="A0A6P5JC50"/>
<dbReference type="Pfam" id="PF06021">
    <property type="entry name" value="Gly_acyl_tr_N"/>
    <property type="match status" value="1"/>
</dbReference>
<dbReference type="GO" id="GO:0005739">
    <property type="term" value="C:mitochondrion"/>
    <property type="evidence" value="ECO:0007669"/>
    <property type="project" value="InterPro"/>
</dbReference>
<keyword evidence="3" id="KW-1185">Reference proteome</keyword>
<dbReference type="InterPro" id="IPR016181">
    <property type="entry name" value="Acyl_CoA_acyltransferase"/>
</dbReference>
<dbReference type="Proteomes" id="UP000515140">
    <property type="component" value="Unplaced"/>
</dbReference>
<dbReference type="InterPro" id="IPR015938">
    <property type="entry name" value="Glycine_N-acyltransferase_N"/>
</dbReference>
<proteinExistence type="inferred from homology"/>
<dbReference type="PANTHER" id="PTHR15298">
    <property type="entry name" value="L-COA N-ACYLTRANSFERASE-RELATED"/>
    <property type="match status" value="1"/>
</dbReference>
<name>A0A6P5JC50_PHACI</name>
<dbReference type="KEGG" id="pcw:110200793"/>
<dbReference type="RefSeq" id="XP_020831852.1">
    <property type="nucleotide sequence ID" value="XM_020976193.1"/>
</dbReference>
<accession>A0A6P5JC50</accession>
<organism evidence="3 4">
    <name type="scientific">Phascolarctos cinereus</name>
    <name type="common">Koala</name>
    <dbReference type="NCBI Taxonomy" id="38626"/>
    <lineage>
        <taxon>Eukaryota</taxon>
        <taxon>Metazoa</taxon>
        <taxon>Chordata</taxon>
        <taxon>Craniata</taxon>
        <taxon>Vertebrata</taxon>
        <taxon>Euteleostomi</taxon>
        <taxon>Mammalia</taxon>
        <taxon>Metatheria</taxon>
        <taxon>Diprotodontia</taxon>
        <taxon>Phascolarctidae</taxon>
        <taxon>Phascolarctos</taxon>
    </lineage>
</organism>
<evidence type="ECO:0000256" key="1">
    <source>
        <dbReference type="RuleBase" id="RU368002"/>
    </source>
</evidence>
<dbReference type="InterPro" id="IPR010313">
    <property type="entry name" value="Glycine_N-acyltransferase"/>
</dbReference>
<dbReference type="PANTHER" id="PTHR15298:SF4">
    <property type="entry name" value="GLYCINE N-ACYLTRANSFERASE-LIKE PROTEIN 2"/>
    <property type="match status" value="1"/>
</dbReference>
<keyword evidence="1" id="KW-0808">Transferase</keyword>
<evidence type="ECO:0000313" key="3">
    <source>
        <dbReference type="Proteomes" id="UP000515140"/>
    </source>
</evidence>
<reference evidence="4" key="1">
    <citation type="submission" date="2025-08" db="UniProtKB">
        <authorList>
            <consortium name="RefSeq"/>
        </authorList>
    </citation>
    <scope>IDENTIFICATION</scope>
    <source>
        <tissue evidence="4">Spleen</tissue>
    </source>
</reference>
<dbReference type="GeneID" id="110200793"/>
<dbReference type="EC" id="2.3.1.-" evidence="1"/>
<keyword evidence="1" id="KW-0012">Acyltransferase</keyword>
<gene>
    <name evidence="4" type="primary">LOC110200793</name>
</gene>
<protein>
    <recommendedName>
        <fullName evidence="1">Glycine N-acyltransferase-like protein</fullName>
        <ecNumber evidence="1">2.3.1.-</ecNumber>
    </recommendedName>
</protein>
<dbReference type="GO" id="GO:0047961">
    <property type="term" value="F:glycine N-acyltransferase activity"/>
    <property type="evidence" value="ECO:0007669"/>
    <property type="project" value="InterPro"/>
</dbReference>
<evidence type="ECO:0000259" key="2">
    <source>
        <dbReference type="Pfam" id="PF06021"/>
    </source>
</evidence>
<comment type="similarity">
    <text evidence="1">Belongs to the glycine N-acyltransferase family.</text>
</comment>
<dbReference type="InParanoid" id="A0A6P5JC50"/>
<dbReference type="SUPFAM" id="SSF55729">
    <property type="entry name" value="Acyl-CoA N-acyltransferases (Nat)"/>
    <property type="match status" value="1"/>
</dbReference>